<gene>
    <name evidence="8" type="ORF">HK103_005720</name>
</gene>
<sequence length="464" mass="53036">MESPRVLRERKVLNYATTPFKKPSRPGKSRKDPFIASLEDSPAIHFLPNPKLAQPNRRNIFEDTNIPDDEEEEQPEEEPFYIIDWLSDLSFFPFVISQISVVVSLVVLLFWGIFQAVCLPYTCVGLIRSKLSKRIVYYIKTSLLIISMAVLLWCLFKGKDLTLKLSKQNATESEFHLPDILKHPHRGGDQTPEIADLELTTEPGTFEKVLNDVEQTPEVVPETPLERQEKPMEIIQENNTPIDSNSDNPAISLDNNKKETSRENSILQEQMFREFKQEILNLQDVQEIHIENILQRLESIELELMNLDSIKSEIGEIKQIIEKDRMKIDIVKKYGPNYALSSLGASVKSSKPIRSKSNNPDNILQGTVTAGKCFGIGPTNSFVEVQLAKQINVKAVIIRHLPTYSNESKPREVVIMGKSVLFEKDQEYLIQQVNTKADRVRIDIKNNWGKDYTCLYSVQVHGTE</sequence>
<feature type="transmembrane region" description="Helical" evidence="6">
    <location>
        <begin position="135"/>
        <end position="156"/>
    </location>
</feature>
<evidence type="ECO:0000256" key="6">
    <source>
        <dbReference type="SAM" id="Phobius"/>
    </source>
</evidence>
<name>A0AAD5UEW1_9FUNG</name>
<proteinExistence type="predicted"/>
<dbReference type="GO" id="GO:0043495">
    <property type="term" value="F:protein-membrane adaptor activity"/>
    <property type="evidence" value="ECO:0007669"/>
    <property type="project" value="TreeGrafter"/>
</dbReference>
<evidence type="ECO:0000256" key="1">
    <source>
        <dbReference type="ARBA" id="ARBA00004370"/>
    </source>
</evidence>
<feature type="region of interest" description="Disordered" evidence="5">
    <location>
        <begin position="238"/>
        <end position="259"/>
    </location>
</feature>
<dbReference type="Gene3D" id="2.60.120.260">
    <property type="entry name" value="Galactose-binding domain-like"/>
    <property type="match status" value="1"/>
</dbReference>
<keyword evidence="4 6" id="KW-0472">Membrane</keyword>
<feature type="region of interest" description="Disordered" evidence="5">
    <location>
        <begin position="15"/>
        <end position="34"/>
    </location>
</feature>
<evidence type="ECO:0000313" key="8">
    <source>
        <dbReference type="EMBL" id="KAJ3256151.1"/>
    </source>
</evidence>
<reference evidence="8" key="1">
    <citation type="submission" date="2020-05" db="EMBL/GenBank/DDBJ databases">
        <title>Phylogenomic resolution of chytrid fungi.</title>
        <authorList>
            <person name="Stajich J.E."/>
            <person name="Amses K."/>
            <person name="Simmons R."/>
            <person name="Seto K."/>
            <person name="Myers J."/>
            <person name="Bonds A."/>
            <person name="Quandt C.A."/>
            <person name="Barry K."/>
            <person name="Liu P."/>
            <person name="Grigoriev I."/>
            <person name="Longcore J.E."/>
            <person name="James T.Y."/>
        </authorList>
    </citation>
    <scope>NUCLEOTIDE SEQUENCE</scope>
    <source>
        <strain evidence="8">PLAUS21</strain>
    </source>
</reference>
<dbReference type="InterPro" id="IPR012919">
    <property type="entry name" value="SUN_dom"/>
</dbReference>
<dbReference type="EMBL" id="JADGKB010000055">
    <property type="protein sequence ID" value="KAJ3256151.1"/>
    <property type="molecule type" value="Genomic_DNA"/>
</dbReference>
<evidence type="ECO:0000313" key="9">
    <source>
        <dbReference type="Proteomes" id="UP001210925"/>
    </source>
</evidence>
<accession>A0AAD5UEW1</accession>
<dbReference type="PANTHER" id="PTHR12911:SF8">
    <property type="entry name" value="KLAROID PROTEIN-RELATED"/>
    <property type="match status" value="1"/>
</dbReference>
<feature type="transmembrane region" description="Helical" evidence="6">
    <location>
        <begin position="91"/>
        <end position="115"/>
    </location>
</feature>
<evidence type="ECO:0000256" key="3">
    <source>
        <dbReference type="ARBA" id="ARBA00022989"/>
    </source>
</evidence>
<dbReference type="PANTHER" id="PTHR12911">
    <property type="entry name" value="SAD1/UNC-84-LIKE PROTEIN-RELATED"/>
    <property type="match status" value="1"/>
</dbReference>
<dbReference type="Pfam" id="PF07738">
    <property type="entry name" value="Sad1_UNC"/>
    <property type="match status" value="1"/>
</dbReference>
<dbReference type="GO" id="GO:0005635">
    <property type="term" value="C:nuclear envelope"/>
    <property type="evidence" value="ECO:0007669"/>
    <property type="project" value="TreeGrafter"/>
</dbReference>
<keyword evidence="2 6" id="KW-0812">Transmembrane</keyword>
<dbReference type="AlphaFoldDB" id="A0AAD5UEW1"/>
<dbReference type="InterPro" id="IPR045119">
    <property type="entry name" value="SUN1-5"/>
</dbReference>
<comment type="caution">
    <text evidence="8">The sequence shown here is derived from an EMBL/GenBank/DDBJ whole genome shotgun (WGS) entry which is preliminary data.</text>
</comment>
<keyword evidence="9" id="KW-1185">Reference proteome</keyword>
<protein>
    <recommendedName>
        <fullName evidence="7">SUN domain-containing protein</fullName>
    </recommendedName>
</protein>
<organism evidence="8 9">
    <name type="scientific">Boothiomyces macroporosus</name>
    <dbReference type="NCBI Taxonomy" id="261099"/>
    <lineage>
        <taxon>Eukaryota</taxon>
        <taxon>Fungi</taxon>
        <taxon>Fungi incertae sedis</taxon>
        <taxon>Chytridiomycota</taxon>
        <taxon>Chytridiomycota incertae sedis</taxon>
        <taxon>Chytridiomycetes</taxon>
        <taxon>Rhizophydiales</taxon>
        <taxon>Terramycetaceae</taxon>
        <taxon>Boothiomyces</taxon>
    </lineage>
</organism>
<evidence type="ECO:0000256" key="2">
    <source>
        <dbReference type="ARBA" id="ARBA00022692"/>
    </source>
</evidence>
<comment type="subcellular location">
    <subcellularLocation>
        <location evidence="1">Membrane</location>
    </subcellularLocation>
</comment>
<dbReference type="Proteomes" id="UP001210925">
    <property type="component" value="Unassembled WGS sequence"/>
</dbReference>
<evidence type="ECO:0000256" key="5">
    <source>
        <dbReference type="SAM" id="MobiDB-lite"/>
    </source>
</evidence>
<feature type="domain" description="SUN" evidence="7">
    <location>
        <begin position="355"/>
        <end position="463"/>
    </location>
</feature>
<evidence type="ECO:0000259" key="7">
    <source>
        <dbReference type="Pfam" id="PF07738"/>
    </source>
</evidence>
<keyword evidence="3 6" id="KW-1133">Transmembrane helix</keyword>
<feature type="compositionally biased region" description="Polar residues" evidence="5">
    <location>
        <begin position="238"/>
        <end position="249"/>
    </location>
</feature>
<evidence type="ECO:0000256" key="4">
    <source>
        <dbReference type="ARBA" id="ARBA00023136"/>
    </source>
</evidence>
<dbReference type="GO" id="GO:0016020">
    <property type="term" value="C:membrane"/>
    <property type="evidence" value="ECO:0007669"/>
    <property type="project" value="UniProtKB-SubCell"/>
</dbReference>